<dbReference type="InterPro" id="IPR021708">
    <property type="entry name" value="DUF3291"/>
</dbReference>
<name>A0A2U2DFS8_9HYPH</name>
<feature type="domain" description="DUF3291" evidence="1">
    <location>
        <begin position="3"/>
        <end position="150"/>
    </location>
</feature>
<dbReference type="EMBL" id="QFBC01000033">
    <property type="protein sequence ID" value="PWE52176.1"/>
    <property type="molecule type" value="Genomic_DNA"/>
</dbReference>
<gene>
    <name evidence="2" type="ORF">DEM27_32535</name>
</gene>
<dbReference type="RefSeq" id="WP_109462373.1">
    <property type="nucleotide sequence ID" value="NZ_QFBC01000033.1"/>
</dbReference>
<proteinExistence type="predicted"/>
<dbReference type="OrthoDB" id="2376237at2"/>
<evidence type="ECO:0000313" key="2">
    <source>
        <dbReference type="EMBL" id="PWE52176.1"/>
    </source>
</evidence>
<reference evidence="2 3" key="1">
    <citation type="submission" date="2018-05" db="EMBL/GenBank/DDBJ databases">
        <title>The draft genome of strain NS-104.</title>
        <authorList>
            <person name="Hang P."/>
            <person name="Jiang J."/>
        </authorList>
    </citation>
    <scope>NUCLEOTIDE SEQUENCE [LARGE SCALE GENOMIC DNA]</scope>
    <source>
        <strain evidence="2 3">NS-104</strain>
    </source>
</reference>
<accession>A0A2U2DFS8</accession>
<evidence type="ECO:0000259" key="1">
    <source>
        <dbReference type="Pfam" id="PF11695"/>
    </source>
</evidence>
<organism evidence="2 3">
    <name type="scientific">Metarhizobium album</name>
    <dbReference type="NCBI Taxonomy" id="2182425"/>
    <lineage>
        <taxon>Bacteria</taxon>
        <taxon>Pseudomonadati</taxon>
        <taxon>Pseudomonadota</taxon>
        <taxon>Alphaproteobacteria</taxon>
        <taxon>Hyphomicrobiales</taxon>
        <taxon>Rhizobiaceae</taxon>
        <taxon>Metarhizobium</taxon>
    </lineage>
</organism>
<protein>
    <submittedName>
        <fullName evidence="2">DUF3291 domain-containing protein</fullName>
    </submittedName>
</protein>
<dbReference type="Proteomes" id="UP000245252">
    <property type="component" value="Unassembled WGS sequence"/>
</dbReference>
<evidence type="ECO:0000313" key="3">
    <source>
        <dbReference type="Proteomes" id="UP000245252"/>
    </source>
</evidence>
<comment type="caution">
    <text evidence="2">The sequence shown here is derived from an EMBL/GenBank/DDBJ whole genome shotgun (WGS) entry which is preliminary data.</text>
</comment>
<sequence length="189" mass="21058">MRLAIYNFGLHVGPYDSAEVEGFRLREAVNFTAAERADGFFGRSGYDGEPGPSSWGSQVFPRFIKGSSFETGPSSLSLWRDIESLMAFSYSGVHADALKHARHWNVKQQWPPLVLWWVENGRLPDWEDGVARLERLHDHGPSPAAFHFKQAYDPAGAAYVIDRAVVRALVDKNSAGQADLLARVKTMPV</sequence>
<dbReference type="AlphaFoldDB" id="A0A2U2DFS8"/>
<dbReference type="Pfam" id="PF11695">
    <property type="entry name" value="DUF3291"/>
    <property type="match status" value="1"/>
</dbReference>
<keyword evidence="3" id="KW-1185">Reference proteome</keyword>